<evidence type="ECO:0000313" key="5">
    <source>
        <dbReference type="Proteomes" id="UP000295706"/>
    </source>
</evidence>
<dbReference type="RefSeq" id="WP_132119609.1">
    <property type="nucleotide sequence ID" value="NZ_SMJU01000010.1"/>
</dbReference>
<dbReference type="EMBL" id="SMJU01000010">
    <property type="protein sequence ID" value="TDB63339.1"/>
    <property type="molecule type" value="Genomic_DNA"/>
</dbReference>
<dbReference type="InterPro" id="IPR019223">
    <property type="entry name" value="DUF2147"/>
</dbReference>
<sequence>MNISKILFAACAVLFCTLTTATAQSLDNPSDIIVGNWQPSNGQSVVQIYKGKEAAGEDPKKYYGRVIWLKEPNDPDTGQPKLDKNNPEEGQRKNPRKGLVIMKGVEFTGSKNELTWGEGTIYDPNNGSTYSFEATISTKNLNVLEGRGYIGVSLFGRTDTWKRMVKK</sequence>
<dbReference type="AlphaFoldDB" id="A0A4R4KB06"/>
<dbReference type="Gene3D" id="2.40.128.520">
    <property type="match status" value="1"/>
</dbReference>
<keyword evidence="2" id="KW-0732">Signal</keyword>
<evidence type="ECO:0000256" key="1">
    <source>
        <dbReference type="SAM" id="MobiDB-lite"/>
    </source>
</evidence>
<evidence type="ECO:0000259" key="3">
    <source>
        <dbReference type="Pfam" id="PF09917"/>
    </source>
</evidence>
<organism evidence="4 5">
    <name type="scientific">Arundinibacter roseus</name>
    <dbReference type="NCBI Taxonomy" id="2070510"/>
    <lineage>
        <taxon>Bacteria</taxon>
        <taxon>Pseudomonadati</taxon>
        <taxon>Bacteroidota</taxon>
        <taxon>Cytophagia</taxon>
        <taxon>Cytophagales</taxon>
        <taxon>Spirosomataceae</taxon>
        <taxon>Arundinibacter</taxon>
    </lineage>
</organism>
<feature type="signal peptide" evidence="2">
    <location>
        <begin position="1"/>
        <end position="23"/>
    </location>
</feature>
<evidence type="ECO:0000256" key="2">
    <source>
        <dbReference type="SAM" id="SignalP"/>
    </source>
</evidence>
<dbReference type="PANTHER" id="PTHR36919:SF2">
    <property type="entry name" value="BLL6627 PROTEIN"/>
    <property type="match status" value="1"/>
</dbReference>
<dbReference type="Pfam" id="PF09917">
    <property type="entry name" value="DUF2147"/>
    <property type="match status" value="1"/>
</dbReference>
<dbReference type="PANTHER" id="PTHR36919">
    <property type="entry name" value="BLR1215 PROTEIN"/>
    <property type="match status" value="1"/>
</dbReference>
<gene>
    <name evidence="4" type="ORF">EZE20_16330</name>
</gene>
<protein>
    <submittedName>
        <fullName evidence="4">DUF2147 domain-containing protein</fullName>
    </submittedName>
</protein>
<dbReference type="OrthoDB" id="9814399at2"/>
<proteinExistence type="predicted"/>
<feature type="domain" description="DUF2147" evidence="3">
    <location>
        <begin position="35"/>
        <end position="163"/>
    </location>
</feature>
<name>A0A4R4KB06_9BACT</name>
<reference evidence="4 5" key="1">
    <citation type="submission" date="2019-02" db="EMBL/GenBank/DDBJ databases">
        <title>Arundinibacter roseus gen. nov., sp. nov., a new member of the family Cytophagaceae.</title>
        <authorList>
            <person name="Szuroczki S."/>
            <person name="Khayer B."/>
            <person name="Sproer C."/>
            <person name="Toumi M."/>
            <person name="Szabo A."/>
            <person name="Felfoldi T."/>
            <person name="Schumann P."/>
            <person name="Toth E."/>
        </authorList>
    </citation>
    <scope>NUCLEOTIDE SEQUENCE [LARGE SCALE GENOMIC DNA]</scope>
    <source>
        <strain evidence="4 5">DMA-k-7a</strain>
    </source>
</reference>
<accession>A0A4R4KB06</accession>
<feature type="compositionally biased region" description="Basic and acidic residues" evidence="1">
    <location>
        <begin position="81"/>
        <end position="92"/>
    </location>
</feature>
<evidence type="ECO:0000313" key="4">
    <source>
        <dbReference type="EMBL" id="TDB63339.1"/>
    </source>
</evidence>
<comment type="caution">
    <text evidence="4">The sequence shown here is derived from an EMBL/GenBank/DDBJ whole genome shotgun (WGS) entry which is preliminary data.</text>
</comment>
<feature type="chain" id="PRO_5020822963" evidence="2">
    <location>
        <begin position="24"/>
        <end position="167"/>
    </location>
</feature>
<keyword evidence="5" id="KW-1185">Reference proteome</keyword>
<feature type="region of interest" description="Disordered" evidence="1">
    <location>
        <begin position="70"/>
        <end position="96"/>
    </location>
</feature>
<dbReference type="Proteomes" id="UP000295706">
    <property type="component" value="Unassembled WGS sequence"/>
</dbReference>